<keyword evidence="2" id="KW-1185">Reference proteome</keyword>
<dbReference type="RefSeq" id="XP_014160551.1">
    <property type="nucleotide sequence ID" value="XM_014305076.1"/>
</dbReference>
<evidence type="ECO:0000313" key="2">
    <source>
        <dbReference type="Proteomes" id="UP000054560"/>
    </source>
</evidence>
<evidence type="ECO:0000313" key="1">
    <source>
        <dbReference type="EMBL" id="KNC86649.1"/>
    </source>
</evidence>
<gene>
    <name evidence="1" type="ORF">SARC_01228</name>
</gene>
<reference evidence="1 2" key="1">
    <citation type="submission" date="2011-02" db="EMBL/GenBank/DDBJ databases">
        <title>The Genome Sequence of Sphaeroforma arctica JP610.</title>
        <authorList>
            <consortium name="The Broad Institute Genome Sequencing Platform"/>
            <person name="Russ C."/>
            <person name="Cuomo C."/>
            <person name="Young S.K."/>
            <person name="Zeng Q."/>
            <person name="Gargeya S."/>
            <person name="Alvarado L."/>
            <person name="Berlin A."/>
            <person name="Chapman S.B."/>
            <person name="Chen Z."/>
            <person name="Freedman E."/>
            <person name="Gellesch M."/>
            <person name="Goldberg J."/>
            <person name="Griggs A."/>
            <person name="Gujja S."/>
            <person name="Heilman E."/>
            <person name="Heiman D."/>
            <person name="Howarth C."/>
            <person name="Mehta T."/>
            <person name="Neiman D."/>
            <person name="Pearson M."/>
            <person name="Roberts A."/>
            <person name="Saif S."/>
            <person name="Shea T."/>
            <person name="Shenoy N."/>
            <person name="Sisk P."/>
            <person name="Stolte C."/>
            <person name="Sykes S."/>
            <person name="White J."/>
            <person name="Yandava C."/>
            <person name="Burger G."/>
            <person name="Gray M.W."/>
            <person name="Holland P.W.H."/>
            <person name="King N."/>
            <person name="Lang F.B.F."/>
            <person name="Roger A.J."/>
            <person name="Ruiz-Trillo I."/>
            <person name="Haas B."/>
            <person name="Nusbaum C."/>
            <person name="Birren B."/>
        </authorList>
    </citation>
    <scope>NUCLEOTIDE SEQUENCE [LARGE SCALE GENOMIC DNA]</scope>
    <source>
        <strain evidence="1 2">JP610</strain>
    </source>
</reference>
<proteinExistence type="predicted"/>
<protein>
    <submittedName>
        <fullName evidence="1">Uncharacterized protein</fullName>
    </submittedName>
</protein>
<name>A0A0L0GCL8_9EUKA</name>
<organism evidence="1 2">
    <name type="scientific">Sphaeroforma arctica JP610</name>
    <dbReference type="NCBI Taxonomy" id="667725"/>
    <lineage>
        <taxon>Eukaryota</taxon>
        <taxon>Ichthyosporea</taxon>
        <taxon>Ichthyophonida</taxon>
        <taxon>Sphaeroforma</taxon>
    </lineage>
</organism>
<sequence>MAQDKCETGHKSTKHWTMSKTQNMVTFSVMTYTQRTATAVKTQVSDVRNGN</sequence>
<dbReference type="Proteomes" id="UP000054560">
    <property type="component" value="Unassembled WGS sequence"/>
</dbReference>
<dbReference type="EMBL" id="KQ241643">
    <property type="protein sequence ID" value="KNC86649.1"/>
    <property type="molecule type" value="Genomic_DNA"/>
</dbReference>
<accession>A0A0L0GCL8</accession>
<dbReference type="AlphaFoldDB" id="A0A0L0GCL8"/>
<dbReference type="GeneID" id="25901732"/>